<dbReference type="AlphaFoldDB" id="A0AA87Q3W6"/>
<dbReference type="GO" id="GO:0004803">
    <property type="term" value="F:transposase activity"/>
    <property type="evidence" value="ECO:0007669"/>
    <property type="project" value="InterPro"/>
</dbReference>
<evidence type="ECO:0000259" key="2">
    <source>
        <dbReference type="Pfam" id="PF01548"/>
    </source>
</evidence>
<organism evidence="4 5">
    <name type="scientific">Rhizobium rhizogenes NBRC 13257</name>
    <dbReference type="NCBI Taxonomy" id="1220581"/>
    <lineage>
        <taxon>Bacteria</taxon>
        <taxon>Pseudomonadati</taxon>
        <taxon>Pseudomonadota</taxon>
        <taxon>Alphaproteobacteria</taxon>
        <taxon>Hyphomicrobiales</taxon>
        <taxon>Rhizobiaceae</taxon>
        <taxon>Rhizobium/Agrobacterium group</taxon>
        <taxon>Rhizobium</taxon>
    </lineage>
</organism>
<dbReference type="InterPro" id="IPR047650">
    <property type="entry name" value="Transpos_IS110"/>
</dbReference>
<dbReference type="PANTHER" id="PTHR33055:SF3">
    <property type="entry name" value="PUTATIVE TRANSPOSASE FOR IS117-RELATED"/>
    <property type="match status" value="1"/>
</dbReference>
<comment type="caution">
    <text evidence="4">The sequence shown here is derived from an EMBL/GenBank/DDBJ whole genome shotgun (WGS) entry which is preliminary data.</text>
</comment>
<evidence type="ECO:0000256" key="1">
    <source>
        <dbReference type="SAM" id="Coils"/>
    </source>
</evidence>
<dbReference type="InterPro" id="IPR003346">
    <property type="entry name" value="Transposase_20"/>
</dbReference>
<gene>
    <name evidence="4" type="ORF">RRH01S_01_05280</name>
</gene>
<evidence type="ECO:0000259" key="3">
    <source>
        <dbReference type="Pfam" id="PF02371"/>
    </source>
</evidence>
<feature type="domain" description="Transposase IS116/IS110/IS902 C-terminal" evidence="3">
    <location>
        <begin position="213"/>
        <end position="290"/>
    </location>
</feature>
<dbReference type="GO" id="GO:0003677">
    <property type="term" value="F:DNA binding"/>
    <property type="evidence" value="ECO:0007669"/>
    <property type="project" value="InterPro"/>
</dbReference>
<dbReference type="GO" id="GO:0006313">
    <property type="term" value="P:DNA transposition"/>
    <property type="evidence" value="ECO:0007669"/>
    <property type="project" value="InterPro"/>
</dbReference>
<feature type="coiled-coil region" evidence="1">
    <location>
        <begin position="181"/>
        <end position="208"/>
    </location>
</feature>
<proteinExistence type="predicted"/>
<dbReference type="InterPro" id="IPR002525">
    <property type="entry name" value="Transp_IS110-like_N"/>
</dbReference>
<dbReference type="Pfam" id="PF01548">
    <property type="entry name" value="DEDD_Tnp_IS110"/>
    <property type="match status" value="1"/>
</dbReference>
<evidence type="ECO:0000313" key="5">
    <source>
        <dbReference type="Proteomes" id="UP000026941"/>
    </source>
</evidence>
<dbReference type="PANTHER" id="PTHR33055">
    <property type="entry name" value="TRANSPOSASE FOR INSERTION SEQUENCE ELEMENT IS1111A"/>
    <property type="match status" value="1"/>
</dbReference>
<dbReference type="EMBL" id="BAYX01000001">
    <property type="protein sequence ID" value="GAJ91057.1"/>
    <property type="molecule type" value="Genomic_DNA"/>
</dbReference>
<keyword evidence="1" id="KW-0175">Coiled coil</keyword>
<evidence type="ECO:0000313" key="4">
    <source>
        <dbReference type="EMBL" id="GAJ91057.1"/>
    </source>
</evidence>
<dbReference type="Pfam" id="PF02371">
    <property type="entry name" value="Transposase_20"/>
    <property type="match status" value="1"/>
</dbReference>
<dbReference type="NCBIfam" id="NF033542">
    <property type="entry name" value="transpos_IS110"/>
    <property type="match status" value="1"/>
</dbReference>
<dbReference type="Proteomes" id="UP000026941">
    <property type="component" value="Unassembled WGS sequence"/>
</dbReference>
<feature type="domain" description="Transposase IS110-like N-terminal" evidence="2">
    <location>
        <begin position="7"/>
        <end position="146"/>
    </location>
</feature>
<accession>A0AA87Q3W6</accession>
<dbReference type="RefSeq" id="WP_042469874.1">
    <property type="nucleotide sequence ID" value="NZ_BAYX01000001.1"/>
</dbReference>
<name>A0AA87Q3W6_RHIRH</name>
<protein>
    <submittedName>
        <fullName evidence="4">Transposase</fullName>
    </submittedName>
</protein>
<sequence>MKEVATVGLDIAKQVFQVHGSDALGKSLFNKKLRRVEVKSFFEKLPPCVVGIEVCSSAHHWAREIGALGHEVKLIPAQYVKPFVKRGKTDATDAEAINTALMHASMHFVPVKTREQQAVTIRIKTRALLVRQRTKAINALRAHLAEFGLVVPEGNANWDALAEKIDAKDDEQLPPNVVSSLSIINEQIKALSEQIGKLDKEIALHAKQDEDISRLTTIPGVGPLIASTIKAYVPNAGLFKSARHFAAWLGLAPKTRSTGGVSRLGRISKMGNKELRSLLVLGARSAIAWARKREKGQPWLKRLISRRPYRVVAVAFANKTARIIWALLKKGGIYKQRDEPLAEPSIG</sequence>
<reference evidence="4 5" key="1">
    <citation type="submission" date="2014-05" db="EMBL/GenBank/DDBJ databases">
        <title>Whole genome shotgun sequence of Rhizobium rhizogenes NBRC 13257.</title>
        <authorList>
            <person name="Katano-Makiyama Y."/>
            <person name="Hosoyama A."/>
            <person name="Hashimoto M."/>
            <person name="Hosoyama Y."/>
            <person name="Noguchi M."/>
            <person name="Tsuchikane K."/>
            <person name="Kimura A."/>
            <person name="Ohji S."/>
            <person name="Ichikawa N."/>
            <person name="Yamazoe A."/>
            <person name="Fujita N."/>
        </authorList>
    </citation>
    <scope>NUCLEOTIDE SEQUENCE [LARGE SCALE GENOMIC DNA]</scope>
    <source>
        <strain evidence="4 5">NBRC 13257</strain>
    </source>
</reference>